<protein>
    <submittedName>
        <fullName evidence="2">Uncharacterized protein</fullName>
    </submittedName>
</protein>
<keyword evidence="2" id="KW-0614">Plasmid</keyword>
<dbReference type="PATRIC" id="fig|1028801.3.peg.5474"/>
<dbReference type="Proteomes" id="UP000028186">
    <property type="component" value="Plasmid pHAMBI1141a"/>
</dbReference>
<dbReference type="Gene3D" id="1.10.1220.10">
    <property type="entry name" value="Met repressor-like"/>
    <property type="match status" value="1"/>
</dbReference>
<dbReference type="RefSeq" id="WP_244447563.1">
    <property type="nucleotide sequence ID" value="NZ_HG938356.1"/>
</dbReference>
<dbReference type="eggNOG" id="ENOG5031G2V">
    <property type="taxonomic scope" value="Bacteria"/>
</dbReference>
<geneLocation type="plasmid" evidence="3">
    <name>II</name>
</geneLocation>
<evidence type="ECO:0000256" key="1">
    <source>
        <dbReference type="SAM" id="MobiDB-lite"/>
    </source>
</evidence>
<dbReference type="HOGENOM" id="CLU_151916_0_0_5"/>
<dbReference type="GO" id="GO:0006355">
    <property type="term" value="P:regulation of DNA-templated transcription"/>
    <property type="evidence" value="ECO:0007669"/>
    <property type="project" value="InterPro"/>
</dbReference>
<reference evidence="3" key="1">
    <citation type="journal article" date="2014" name="BMC Genomics">
        <title>Genome sequencing of two Neorhizobium galegae strains reveals a noeT gene responsible for the unusual acetylation of the nodulation factors.</title>
        <authorList>
            <person name="Osterman J."/>
            <person name="Marsh J."/>
            <person name="Laine P.K."/>
            <person name="Zeng Z."/>
            <person name="Alatalo E."/>
            <person name="Sullivan J.T."/>
            <person name="Young J.P."/>
            <person name="Thomas-Oates J."/>
            <person name="Paulin L."/>
            <person name="Lindstrom K."/>
        </authorList>
    </citation>
    <scope>NUCLEOTIDE SEQUENCE [LARGE SCALE GENOMIC DNA]</scope>
    <source>
        <strain evidence="3">HAMBI 1141</strain>
        <plasmid evidence="3">II</plasmid>
    </source>
</reference>
<proteinExistence type="predicted"/>
<evidence type="ECO:0000313" key="3">
    <source>
        <dbReference type="Proteomes" id="UP000028186"/>
    </source>
</evidence>
<accession>A0A068TI07</accession>
<feature type="compositionally biased region" description="Basic and acidic residues" evidence="1">
    <location>
        <begin position="16"/>
        <end position="26"/>
    </location>
</feature>
<feature type="region of interest" description="Disordered" evidence="1">
    <location>
        <begin position="1"/>
        <end position="58"/>
    </location>
</feature>
<organism evidence="2 3">
    <name type="scientific">Neorhizobium galegae bv. officinalis bv. officinalis str. HAMBI 1141</name>
    <dbReference type="NCBI Taxonomy" id="1028801"/>
    <lineage>
        <taxon>Bacteria</taxon>
        <taxon>Pseudomonadati</taxon>
        <taxon>Pseudomonadota</taxon>
        <taxon>Alphaproteobacteria</taxon>
        <taxon>Hyphomicrobiales</taxon>
        <taxon>Rhizobiaceae</taxon>
        <taxon>Rhizobium/Agrobacterium group</taxon>
        <taxon>Neorhizobium</taxon>
    </lineage>
</organism>
<feature type="compositionally biased region" description="Basic and acidic residues" evidence="1">
    <location>
        <begin position="48"/>
        <end position="58"/>
    </location>
</feature>
<dbReference type="AlphaFoldDB" id="A0A068TI07"/>
<dbReference type="EMBL" id="HG938356">
    <property type="protein sequence ID" value="CDN57706.1"/>
    <property type="molecule type" value="Genomic_DNA"/>
</dbReference>
<evidence type="ECO:0000313" key="2">
    <source>
        <dbReference type="EMBL" id="CDN57706.1"/>
    </source>
</evidence>
<gene>
    <name evidence="2" type="ORF">RG1141_PA08740</name>
</gene>
<name>A0A068TI07_NEOGA</name>
<sequence length="126" mass="14472">MSKSVLDIQDFSIASRKPESKSDKRSNSPSSEPTLPVDKPPAQMLPKPTEEQRRETAEARAIAQEDVRYSLKNLKRSKQRSVKFFINIALDYELKARLQKASHENDLKMTQVVKAALDFYLKENSY</sequence>
<dbReference type="KEGG" id="ngl:RG1141_PA08740"/>
<dbReference type="InterPro" id="IPR013321">
    <property type="entry name" value="Arc_rbn_hlx_hlx"/>
</dbReference>